<proteinExistence type="predicted"/>
<gene>
    <name evidence="2" type="ORF">EK21DRAFT_16804</name>
</gene>
<feature type="region of interest" description="Disordered" evidence="1">
    <location>
        <begin position="102"/>
        <end position="138"/>
    </location>
</feature>
<dbReference type="OrthoDB" id="3784217at2759"/>
<dbReference type="AlphaFoldDB" id="A0A9P4GXG0"/>
<sequence>PPPQRLVPKLRARVAELNSTLEDIKTTIENRRYFVDLCTNKGKYCRTCTPSNGMAGTCGQTCTLLRPDDRRGVPKYVNSEWLLEVTETKQIYECIVSEMTEAGETASHDQVEKWEKEADRPKEGTLNESERREERGWP</sequence>
<reference evidence="2" key="1">
    <citation type="journal article" date="2020" name="Stud. Mycol.">
        <title>101 Dothideomycetes genomes: a test case for predicting lifestyles and emergence of pathogens.</title>
        <authorList>
            <person name="Haridas S."/>
            <person name="Albert R."/>
            <person name="Binder M."/>
            <person name="Bloem J."/>
            <person name="Labutti K."/>
            <person name="Salamov A."/>
            <person name="Andreopoulos B."/>
            <person name="Baker S."/>
            <person name="Barry K."/>
            <person name="Bills G."/>
            <person name="Bluhm B."/>
            <person name="Cannon C."/>
            <person name="Castanera R."/>
            <person name="Culley D."/>
            <person name="Daum C."/>
            <person name="Ezra D."/>
            <person name="Gonzalez J."/>
            <person name="Henrissat B."/>
            <person name="Kuo A."/>
            <person name="Liang C."/>
            <person name="Lipzen A."/>
            <person name="Lutzoni F."/>
            <person name="Magnuson J."/>
            <person name="Mondo S."/>
            <person name="Nolan M."/>
            <person name="Ohm R."/>
            <person name="Pangilinan J."/>
            <person name="Park H.-J."/>
            <person name="Ramirez L."/>
            <person name="Alfaro M."/>
            <person name="Sun H."/>
            <person name="Tritt A."/>
            <person name="Yoshinaga Y."/>
            <person name="Zwiers L.-H."/>
            <person name="Turgeon B."/>
            <person name="Goodwin S."/>
            <person name="Spatafora J."/>
            <person name="Crous P."/>
            <person name="Grigoriev I."/>
        </authorList>
    </citation>
    <scope>NUCLEOTIDE SEQUENCE</scope>
    <source>
        <strain evidence="2">CBS 110217</strain>
    </source>
</reference>
<feature type="non-terminal residue" evidence="2">
    <location>
        <position position="138"/>
    </location>
</feature>
<organism evidence="2 3">
    <name type="scientific">Setomelanomma holmii</name>
    <dbReference type="NCBI Taxonomy" id="210430"/>
    <lineage>
        <taxon>Eukaryota</taxon>
        <taxon>Fungi</taxon>
        <taxon>Dikarya</taxon>
        <taxon>Ascomycota</taxon>
        <taxon>Pezizomycotina</taxon>
        <taxon>Dothideomycetes</taxon>
        <taxon>Pleosporomycetidae</taxon>
        <taxon>Pleosporales</taxon>
        <taxon>Pleosporineae</taxon>
        <taxon>Phaeosphaeriaceae</taxon>
        <taxon>Setomelanomma</taxon>
    </lineage>
</organism>
<evidence type="ECO:0000256" key="1">
    <source>
        <dbReference type="SAM" id="MobiDB-lite"/>
    </source>
</evidence>
<comment type="caution">
    <text evidence="2">The sequence shown here is derived from an EMBL/GenBank/DDBJ whole genome shotgun (WGS) entry which is preliminary data.</text>
</comment>
<feature type="non-terminal residue" evidence="2">
    <location>
        <position position="1"/>
    </location>
</feature>
<dbReference type="Proteomes" id="UP000799777">
    <property type="component" value="Unassembled WGS sequence"/>
</dbReference>
<dbReference type="EMBL" id="ML978294">
    <property type="protein sequence ID" value="KAF2024473.1"/>
    <property type="molecule type" value="Genomic_DNA"/>
</dbReference>
<protein>
    <submittedName>
        <fullName evidence="2">Uncharacterized protein</fullName>
    </submittedName>
</protein>
<name>A0A9P4GXG0_9PLEO</name>
<feature type="compositionally biased region" description="Basic and acidic residues" evidence="1">
    <location>
        <begin position="106"/>
        <end position="138"/>
    </location>
</feature>
<keyword evidence="3" id="KW-1185">Reference proteome</keyword>
<accession>A0A9P4GXG0</accession>
<evidence type="ECO:0000313" key="3">
    <source>
        <dbReference type="Proteomes" id="UP000799777"/>
    </source>
</evidence>
<evidence type="ECO:0000313" key="2">
    <source>
        <dbReference type="EMBL" id="KAF2024473.1"/>
    </source>
</evidence>